<dbReference type="HOGENOM" id="CLU_069356_31_1_11"/>
<dbReference type="InterPro" id="IPR050109">
    <property type="entry name" value="HTH-type_TetR-like_transc_reg"/>
</dbReference>
<feature type="region of interest" description="Disordered" evidence="3">
    <location>
        <begin position="1"/>
        <end position="28"/>
    </location>
</feature>
<dbReference type="RefSeq" id="WP_019514207.1">
    <property type="nucleotide sequence ID" value="NC_023036.2"/>
</dbReference>
<organism evidence="5 6">
    <name type="scientific">Mycolicibacterium neoaurum VKM Ac-1815D</name>
    <dbReference type="NCBI Taxonomy" id="700508"/>
    <lineage>
        <taxon>Bacteria</taxon>
        <taxon>Bacillati</taxon>
        <taxon>Actinomycetota</taxon>
        <taxon>Actinomycetes</taxon>
        <taxon>Mycobacteriales</taxon>
        <taxon>Mycobacteriaceae</taxon>
        <taxon>Mycolicibacterium</taxon>
    </lineage>
</organism>
<accession>V5X6N1</accession>
<evidence type="ECO:0000256" key="2">
    <source>
        <dbReference type="PROSITE-ProRule" id="PRU00335"/>
    </source>
</evidence>
<protein>
    <submittedName>
        <fullName evidence="5">TetR family transcriptional regulator</fullName>
    </submittedName>
</protein>
<dbReference type="PANTHER" id="PTHR30055:SF226">
    <property type="entry name" value="HTH-TYPE TRANSCRIPTIONAL REGULATOR PKSA"/>
    <property type="match status" value="1"/>
</dbReference>
<feature type="domain" description="HTH tetR-type" evidence="4">
    <location>
        <begin position="27"/>
        <end position="87"/>
    </location>
</feature>
<dbReference type="Gene3D" id="1.10.357.10">
    <property type="entry name" value="Tetracycline Repressor, domain 2"/>
    <property type="match status" value="1"/>
</dbReference>
<dbReference type="Pfam" id="PF00440">
    <property type="entry name" value="TetR_N"/>
    <property type="match status" value="1"/>
</dbReference>
<feature type="DNA-binding region" description="H-T-H motif" evidence="2">
    <location>
        <begin position="50"/>
        <end position="69"/>
    </location>
</feature>
<gene>
    <name evidence="5" type="ORF">D174_01525</name>
</gene>
<dbReference type="EMBL" id="CP006936">
    <property type="protein sequence ID" value="AHC23351.1"/>
    <property type="molecule type" value="Genomic_DNA"/>
</dbReference>
<name>V5X6N1_MYCNE</name>
<dbReference type="PROSITE" id="PS50977">
    <property type="entry name" value="HTH_TETR_2"/>
    <property type="match status" value="1"/>
</dbReference>
<evidence type="ECO:0000313" key="6">
    <source>
        <dbReference type="Proteomes" id="UP000018763"/>
    </source>
</evidence>
<evidence type="ECO:0000256" key="3">
    <source>
        <dbReference type="SAM" id="MobiDB-lite"/>
    </source>
</evidence>
<evidence type="ECO:0000259" key="4">
    <source>
        <dbReference type="PROSITE" id="PS50977"/>
    </source>
</evidence>
<reference evidence="5 6" key="1">
    <citation type="journal article" date="2014" name="Genome Announc.">
        <title>Complete Genome Sequence of Sterol-Transforming Mycobacterium neoaurum Strain VKM Ac-1815D.</title>
        <authorList>
            <person name="Shtratnikova V.Y."/>
            <person name="Bragin E.Y."/>
            <person name="Dovbnya D.V."/>
            <person name="Pekov Y.A."/>
            <person name="Schelkunov M.I."/>
            <person name="Strizhov N."/>
            <person name="Ivashina T.V."/>
            <person name="Ashapkin V.V."/>
            <person name="Donova M.V."/>
        </authorList>
    </citation>
    <scope>NUCLEOTIDE SEQUENCE [LARGE SCALE GENOMIC DNA]</scope>
    <source>
        <strain evidence="5 6">VKM Ac-1815D</strain>
    </source>
</reference>
<evidence type="ECO:0000313" key="5">
    <source>
        <dbReference type="EMBL" id="AHC23351.1"/>
    </source>
</evidence>
<dbReference type="PRINTS" id="PR00455">
    <property type="entry name" value="HTHTETR"/>
</dbReference>
<proteinExistence type="predicted"/>
<dbReference type="KEGG" id="mne:D174_01525"/>
<keyword evidence="6" id="KW-1185">Reference proteome</keyword>
<sequence>MTDHEATDREQAPASRQRARRTRANGDRSRERILGAATAVATERGYDGTTISAVSKASGLPPTSIYWHFTDKDDLIAAVIDRSYQRWAGALRLPTGGDADSWAGHIGLQVAKALQEEPDFLRLGLKLALDRRPAERHAKTKFLQSRADAFDQFANIIRAVAPGLADDKVEALTTYLIAGADGLFIANEIDGNAQRFVELFELHARLVFQHAIGLLD</sequence>
<feature type="compositionally biased region" description="Basic and acidic residues" evidence="3">
    <location>
        <begin position="1"/>
        <end position="11"/>
    </location>
</feature>
<dbReference type="GO" id="GO:0000976">
    <property type="term" value="F:transcription cis-regulatory region binding"/>
    <property type="evidence" value="ECO:0007669"/>
    <property type="project" value="TreeGrafter"/>
</dbReference>
<dbReference type="GeneID" id="43448203"/>
<dbReference type="InterPro" id="IPR009057">
    <property type="entry name" value="Homeodomain-like_sf"/>
</dbReference>
<dbReference type="InterPro" id="IPR001647">
    <property type="entry name" value="HTH_TetR"/>
</dbReference>
<dbReference type="SUPFAM" id="SSF46689">
    <property type="entry name" value="Homeodomain-like"/>
    <property type="match status" value="1"/>
</dbReference>
<dbReference type="GO" id="GO:0003700">
    <property type="term" value="F:DNA-binding transcription factor activity"/>
    <property type="evidence" value="ECO:0007669"/>
    <property type="project" value="TreeGrafter"/>
</dbReference>
<dbReference type="PANTHER" id="PTHR30055">
    <property type="entry name" value="HTH-TYPE TRANSCRIPTIONAL REGULATOR RUTR"/>
    <property type="match status" value="1"/>
</dbReference>
<keyword evidence="1 2" id="KW-0238">DNA-binding</keyword>
<dbReference type="Proteomes" id="UP000018763">
    <property type="component" value="Chromosome"/>
</dbReference>
<dbReference type="AlphaFoldDB" id="V5X6N1"/>
<dbReference type="eggNOG" id="COG1309">
    <property type="taxonomic scope" value="Bacteria"/>
</dbReference>
<evidence type="ECO:0000256" key="1">
    <source>
        <dbReference type="ARBA" id="ARBA00023125"/>
    </source>
</evidence>